<reference evidence="2 3" key="1">
    <citation type="submission" date="2019-05" db="EMBL/GenBank/DDBJ databases">
        <title>Another draft genome of Portunus trituberculatus and its Hox gene families provides insights of decapod evolution.</title>
        <authorList>
            <person name="Jeong J.-H."/>
            <person name="Song I."/>
            <person name="Kim S."/>
            <person name="Choi T."/>
            <person name="Kim D."/>
            <person name="Ryu S."/>
            <person name="Kim W."/>
        </authorList>
    </citation>
    <scope>NUCLEOTIDE SEQUENCE [LARGE SCALE GENOMIC DNA]</scope>
    <source>
        <tissue evidence="2">Muscle</tissue>
    </source>
</reference>
<name>A0A5B7D0B1_PORTR</name>
<evidence type="ECO:0000313" key="2">
    <source>
        <dbReference type="EMBL" id="MPC14898.1"/>
    </source>
</evidence>
<evidence type="ECO:0000256" key="1">
    <source>
        <dbReference type="SAM" id="MobiDB-lite"/>
    </source>
</evidence>
<proteinExistence type="predicted"/>
<sequence length="98" mass="10336">MSKGEENSANTWLSNKVLEGCSGDLLMLVPRSGCGIDMCEAWPRSGGRYQDISRVFGMSSKRGVGSTTTAENSVCGEPARPSTNEGAAKTLPKIPPKS</sequence>
<protein>
    <submittedName>
        <fullName evidence="2">Uncharacterized protein</fullName>
    </submittedName>
</protein>
<evidence type="ECO:0000313" key="3">
    <source>
        <dbReference type="Proteomes" id="UP000324222"/>
    </source>
</evidence>
<dbReference type="AlphaFoldDB" id="A0A5B7D0B1"/>
<dbReference type="EMBL" id="VSRR010000387">
    <property type="protein sequence ID" value="MPC14898.1"/>
    <property type="molecule type" value="Genomic_DNA"/>
</dbReference>
<accession>A0A5B7D0B1</accession>
<feature type="region of interest" description="Disordered" evidence="1">
    <location>
        <begin position="60"/>
        <end position="98"/>
    </location>
</feature>
<keyword evidence="3" id="KW-1185">Reference proteome</keyword>
<comment type="caution">
    <text evidence="2">The sequence shown here is derived from an EMBL/GenBank/DDBJ whole genome shotgun (WGS) entry which is preliminary data.</text>
</comment>
<dbReference type="Proteomes" id="UP000324222">
    <property type="component" value="Unassembled WGS sequence"/>
</dbReference>
<organism evidence="2 3">
    <name type="scientific">Portunus trituberculatus</name>
    <name type="common">Swimming crab</name>
    <name type="synonym">Neptunus trituberculatus</name>
    <dbReference type="NCBI Taxonomy" id="210409"/>
    <lineage>
        <taxon>Eukaryota</taxon>
        <taxon>Metazoa</taxon>
        <taxon>Ecdysozoa</taxon>
        <taxon>Arthropoda</taxon>
        <taxon>Crustacea</taxon>
        <taxon>Multicrustacea</taxon>
        <taxon>Malacostraca</taxon>
        <taxon>Eumalacostraca</taxon>
        <taxon>Eucarida</taxon>
        <taxon>Decapoda</taxon>
        <taxon>Pleocyemata</taxon>
        <taxon>Brachyura</taxon>
        <taxon>Eubrachyura</taxon>
        <taxon>Portunoidea</taxon>
        <taxon>Portunidae</taxon>
        <taxon>Portuninae</taxon>
        <taxon>Portunus</taxon>
    </lineage>
</organism>
<gene>
    <name evidence="2" type="ORF">E2C01_007676</name>
</gene>